<organism evidence="2 3">
    <name type="scientific">Dissostichus eleginoides</name>
    <name type="common">Patagonian toothfish</name>
    <name type="synonym">Dissostichus amissus</name>
    <dbReference type="NCBI Taxonomy" id="100907"/>
    <lineage>
        <taxon>Eukaryota</taxon>
        <taxon>Metazoa</taxon>
        <taxon>Chordata</taxon>
        <taxon>Craniata</taxon>
        <taxon>Vertebrata</taxon>
        <taxon>Euteleostomi</taxon>
        <taxon>Actinopterygii</taxon>
        <taxon>Neopterygii</taxon>
        <taxon>Teleostei</taxon>
        <taxon>Neoteleostei</taxon>
        <taxon>Acanthomorphata</taxon>
        <taxon>Eupercaria</taxon>
        <taxon>Perciformes</taxon>
        <taxon>Notothenioidei</taxon>
        <taxon>Nototheniidae</taxon>
        <taxon>Dissostichus</taxon>
    </lineage>
</organism>
<evidence type="ECO:0000313" key="2">
    <source>
        <dbReference type="EMBL" id="KAK1882977.1"/>
    </source>
</evidence>
<dbReference type="EMBL" id="JASDAP010000023">
    <property type="protein sequence ID" value="KAK1882977.1"/>
    <property type="molecule type" value="Genomic_DNA"/>
</dbReference>
<keyword evidence="3" id="KW-1185">Reference proteome</keyword>
<feature type="region of interest" description="Disordered" evidence="1">
    <location>
        <begin position="84"/>
        <end position="119"/>
    </location>
</feature>
<dbReference type="Proteomes" id="UP001228049">
    <property type="component" value="Unassembled WGS sequence"/>
</dbReference>
<evidence type="ECO:0000256" key="1">
    <source>
        <dbReference type="SAM" id="MobiDB-lite"/>
    </source>
</evidence>
<accession>A0AAD9BHJ5</accession>
<gene>
    <name evidence="2" type="ORF">KUDE01_023756</name>
</gene>
<sequence length="136" mass="15463">MSLAPLWQLCTFPPNSRPPLSWLLHQLKCLPGDLTSGGSLVYNGAKQKNLTLRPKECRESPAVPLRKKKAGRVLNGLSLEPCKKTVHHQRSSDQENNPRLVHTQGKKKKKNLNKKHKRFLFQPSSQIAANVFDLWH</sequence>
<reference evidence="2" key="1">
    <citation type="submission" date="2023-04" db="EMBL/GenBank/DDBJ databases">
        <title>Chromosome-level genome of Chaenocephalus aceratus.</title>
        <authorList>
            <person name="Park H."/>
        </authorList>
    </citation>
    <scope>NUCLEOTIDE SEQUENCE</scope>
    <source>
        <strain evidence="2">DE</strain>
        <tissue evidence="2">Muscle</tissue>
    </source>
</reference>
<feature type="compositionally biased region" description="Basic residues" evidence="1">
    <location>
        <begin position="104"/>
        <end position="119"/>
    </location>
</feature>
<protein>
    <submittedName>
        <fullName evidence="2">Autism susceptibility 2 protein</fullName>
    </submittedName>
</protein>
<comment type="caution">
    <text evidence="2">The sequence shown here is derived from an EMBL/GenBank/DDBJ whole genome shotgun (WGS) entry which is preliminary data.</text>
</comment>
<name>A0AAD9BHJ5_DISEL</name>
<proteinExistence type="predicted"/>
<evidence type="ECO:0000313" key="3">
    <source>
        <dbReference type="Proteomes" id="UP001228049"/>
    </source>
</evidence>
<dbReference type="AlphaFoldDB" id="A0AAD9BHJ5"/>